<evidence type="ECO:0000313" key="9">
    <source>
        <dbReference type="EMBL" id="CAA9279711.1"/>
    </source>
</evidence>
<dbReference type="NCBIfam" id="NF005141">
    <property type="entry name" value="PRK06590.1"/>
    <property type="match status" value="1"/>
</dbReference>
<dbReference type="InterPro" id="IPR001750">
    <property type="entry name" value="ND/Mrp_TM"/>
</dbReference>
<feature type="transmembrane region" description="Helical" evidence="6">
    <location>
        <begin position="180"/>
        <end position="197"/>
    </location>
</feature>
<reference evidence="9" key="1">
    <citation type="submission" date="2020-02" db="EMBL/GenBank/DDBJ databases">
        <authorList>
            <person name="Meier V. D."/>
        </authorList>
    </citation>
    <scope>NUCLEOTIDE SEQUENCE</scope>
    <source>
        <strain evidence="9">AVDCRST_MAG10</strain>
    </source>
</reference>
<feature type="transmembrane region" description="Helical" evidence="6">
    <location>
        <begin position="250"/>
        <end position="274"/>
    </location>
</feature>
<gene>
    <name evidence="9" type="ORF">AVDCRST_MAG10-3833</name>
</gene>
<feature type="domain" description="NADH:quinone oxidoreductase/Mrp antiporter transmembrane" evidence="7">
    <location>
        <begin position="134"/>
        <end position="428"/>
    </location>
</feature>
<feature type="transmembrane region" description="Helical" evidence="6">
    <location>
        <begin position="505"/>
        <end position="526"/>
    </location>
</feature>
<dbReference type="GO" id="GO:0008137">
    <property type="term" value="F:NADH dehydrogenase (ubiquinone) activity"/>
    <property type="evidence" value="ECO:0007669"/>
    <property type="project" value="InterPro"/>
</dbReference>
<dbReference type="GO" id="GO:0042773">
    <property type="term" value="P:ATP synthesis coupled electron transport"/>
    <property type="evidence" value="ECO:0007669"/>
    <property type="project" value="InterPro"/>
</dbReference>
<dbReference type="InterPro" id="IPR001516">
    <property type="entry name" value="Proton_antipo_N"/>
</dbReference>
<dbReference type="Pfam" id="PF00662">
    <property type="entry name" value="Proton_antipo_N"/>
    <property type="match status" value="1"/>
</dbReference>
<protein>
    <submittedName>
        <fullName evidence="9">NADH-ubiquinone oxidoreductase chain L</fullName>
        <ecNumber evidence="9">1.6.5.3</ecNumber>
    </submittedName>
</protein>
<dbReference type="AlphaFoldDB" id="A0A6J4JG59"/>
<feature type="transmembrane region" description="Helical" evidence="6">
    <location>
        <begin position="286"/>
        <end position="305"/>
    </location>
</feature>
<feature type="transmembrane region" description="Helical" evidence="6">
    <location>
        <begin position="380"/>
        <end position="401"/>
    </location>
</feature>
<evidence type="ECO:0000259" key="8">
    <source>
        <dbReference type="Pfam" id="PF00662"/>
    </source>
</evidence>
<keyword evidence="4 6" id="KW-0472">Membrane</keyword>
<dbReference type="PANTHER" id="PTHR42829">
    <property type="entry name" value="NADH-UBIQUINONE OXIDOREDUCTASE CHAIN 5"/>
    <property type="match status" value="1"/>
</dbReference>
<name>A0A6J4JG59_9ACTN</name>
<dbReference type="GO" id="GO:0016020">
    <property type="term" value="C:membrane"/>
    <property type="evidence" value="ECO:0007669"/>
    <property type="project" value="UniProtKB-SubCell"/>
</dbReference>
<feature type="transmembrane region" description="Helical" evidence="6">
    <location>
        <begin position="413"/>
        <end position="440"/>
    </location>
</feature>
<evidence type="ECO:0000256" key="3">
    <source>
        <dbReference type="ARBA" id="ARBA00022989"/>
    </source>
</evidence>
<keyword evidence="3 6" id="KW-1133">Transmembrane helix</keyword>
<keyword evidence="9" id="KW-0560">Oxidoreductase</keyword>
<dbReference type="EC" id="1.6.5.3" evidence="9"/>
<dbReference type="Gene3D" id="1.20.5.2700">
    <property type="match status" value="2"/>
</dbReference>
<dbReference type="InterPro" id="IPR018393">
    <property type="entry name" value="NADHpl_OxRdtase_5_subgr"/>
</dbReference>
<evidence type="ECO:0000256" key="2">
    <source>
        <dbReference type="ARBA" id="ARBA00022692"/>
    </source>
</evidence>
<proteinExistence type="predicted"/>
<feature type="transmembrane region" description="Helical" evidence="6">
    <location>
        <begin position="30"/>
        <end position="50"/>
    </location>
</feature>
<dbReference type="PRINTS" id="PR01435">
    <property type="entry name" value="NPOXDRDTASE5"/>
</dbReference>
<feature type="transmembrane region" description="Helical" evidence="6">
    <location>
        <begin position="115"/>
        <end position="134"/>
    </location>
</feature>
<comment type="subcellular location">
    <subcellularLocation>
        <location evidence="1">Endomembrane system</location>
        <topology evidence="1">Multi-pass membrane protein</topology>
    </subcellularLocation>
    <subcellularLocation>
        <location evidence="5">Membrane</location>
        <topology evidence="5">Multi-pass membrane protein</topology>
    </subcellularLocation>
</comment>
<dbReference type="EMBL" id="CADCTB010000227">
    <property type="protein sequence ID" value="CAA9279711.1"/>
    <property type="molecule type" value="Genomic_DNA"/>
</dbReference>
<feature type="transmembrane region" description="Helical" evidence="6">
    <location>
        <begin position="636"/>
        <end position="654"/>
    </location>
</feature>
<dbReference type="PANTHER" id="PTHR42829:SF2">
    <property type="entry name" value="NADH-UBIQUINONE OXIDOREDUCTASE CHAIN 5"/>
    <property type="match status" value="1"/>
</dbReference>
<evidence type="ECO:0000259" key="7">
    <source>
        <dbReference type="Pfam" id="PF00361"/>
    </source>
</evidence>
<evidence type="ECO:0000256" key="1">
    <source>
        <dbReference type="ARBA" id="ARBA00004127"/>
    </source>
</evidence>
<evidence type="ECO:0000256" key="6">
    <source>
        <dbReference type="SAM" id="Phobius"/>
    </source>
</evidence>
<dbReference type="GO" id="GO:0012505">
    <property type="term" value="C:endomembrane system"/>
    <property type="evidence" value="ECO:0007669"/>
    <property type="project" value="UniProtKB-SubCell"/>
</dbReference>
<sequence length="655" mass="70244">MLDNAWLIPLIPAVSFFVILFFGKRLPKKGAEVGIAALTASFVLSLLTAIEWTGEHVPRHAVHRHTTWFEIGGIDFGAGIHVDGLTVMMLVVVTFISLMVHVYSTGYMDGDRRYTYFFAALSLFTAAMLLLVVSDNTLQLMIGWELVGLCSFMLIGHWWEEGVNSGAAIKAFITTRTGDIGLMTGIILLFFAAGRTFDIEALNREALTGGIGHGTLLIGASLLFLGVMGKSAQFPLHVWLPDAMAGPTPVSALIHAATMVVAGVYLVARLYGVFFAGFSIEVGGTNLVAIIGAITVLIAALLAFVQDDVKKVLAYSTVSQLGYMIMALGVGAWTAAVFHLFTHAFFKALLFLGSGSLIHAVHSNNMSDMGGLRKFMPTTFWTFMVGSVALAGIFPLAGFWSKDEILLGAAEDGYPIMLVVGLIGAFMTAAYMTRACYLIFAGEYRGHGHPHESPPSMAWPLRILAVPAALAGLLNAPGILLFNGWVEFEVEGVEHFLEHHDFNPMLAAGSVGVALLGVAAAAAYYYRGALNGLADRVPPLRTAHRVIVNKYYLDHLFLGIIRAIQYPVARAAYWVNQHVLDGVVNGVGKAAQRTAQVAYDVIDQRVIDGAVNGAGLSAEEGGSILRHLQTGRVQQYAALLFGAVAVLAMGLVVLT</sequence>
<feature type="transmembrane region" description="Helical" evidence="6">
    <location>
        <begin position="85"/>
        <end position="103"/>
    </location>
</feature>
<dbReference type="GO" id="GO:0015990">
    <property type="term" value="P:electron transport coupled proton transport"/>
    <property type="evidence" value="ECO:0007669"/>
    <property type="project" value="TreeGrafter"/>
</dbReference>
<keyword evidence="2 5" id="KW-0812">Transmembrane</keyword>
<evidence type="ECO:0000256" key="5">
    <source>
        <dbReference type="RuleBase" id="RU000320"/>
    </source>
</evidence>
<feature type="transmembrane region" description="Helical" evidence="6">
    <location>
        <begin position="461"/>
        <end position="485"/>
    </location>
</feature>
<keyword evidence="9" id="KW-0830">Ubiquinone</keyword>
<organism evidence="9">
    <name type="scientific">uncultured Acidimicrobiales bacterium</name>
    <dbReference type="NCBI Taxonomy" id="310071"/>
    <lineage>
        <taxon>Bacteria</taxon>
        <taxon>Bacillati</taxon>
        <taxon>Actinomycetota</taxon>
        <taxon>Acidimicrobiia</taxon>
        <taxon>Acidimicrobiales</taxon>
        <taxon>environmental samples</taxon>
    </lineage>
</organism>
<evidence type="ECO:0000256" key="4">
    <source>
        <dbReference type="ARBA" id="ARBA00023136"/>
    </source>
</evidence>
<feature type="transmembrane region" description="Helical" evidence="6">
    <location>
        <begin position="6"/>
        <end position="23"/>
    </location>
</feature>
<accession>A0A6J4JG59</accession>
<dbReference type="Pfam" id="PF00361">
    <property type="entry name" value="Proton_antipo_M"/>
    <property type="match status" value="1"/>
</dbReference>
<feature type="transmembrane region" description="Helical" evidence="6">
    <location>
        <begin position="209"/>
        <end position="229"/>
    </location>
</feature>
<dbReference type="InterPro" id="IPR003945">
    <property type="entry name" value="NU5C-like"/>
</dbReference>
<dbReference type="PRINTS" id="PR01434">
    <property type="entry name" value="NADHDHGNASE5"/>
</dbReference>
<dbReference type="GO" id="GO:0003954">
    <property type="term" value="F:NADH dehydrogenase activity"/>
    <property type="evidence" value="ECO:0007669"/>
    <property type="project" value="TreeGrafter"/>
</dbReference>
<feature type="domain" description="NADH-Ubiquinone oxidoreductase (complex I) chain 5 N-terminal" evidence="8">
    <location>
        <begin position="68"/>
        <end position="118"/>
    </location>
</feature>
<feature type="transmembrane region" description="Helical" evidence="6">
    <location>
        <begin position="312"/>
        <end position="334"/>
    </location>
</feature>
<dbReference type="NCBIfam" id="TIGR01974">
    <property type="entry name" value="NDH_I_L"/>
    <property type="match status" value="1"/>
</dbReference>